<comment type="caution">
    <text evidence="1">The sequence shown here is derived from an EMBL/GenBank/DDBJ whole genome shotgun (WGS) entry which is preliminary data.</text>
</comment>
<dbReference type="OrthoDB" id="6440753at2"/>
<gene>
    <name evidence="1" type="ORF">D3P05_10690</name>
</gene>
<evidence type="ECO:0000313" key="2">
    <source>
        <dbReference type="Proteomes" id="UP000283587"/>
    </source>
</evidence>
<protein>
    <recommendedName>
        <fullName evidence="3">Coat protein</fullName>
    </recommendedName>
</protein>
<dbReference type="Pfam" id="PF20036">
    <property type="entry name" value="Gp13-like"/>
    <property type="match status" value="1"/>
</dbReference>
<dbReference type="Proteomes" id="UP000283587">
    <property type="component" value="Unassembled WGS sequence"/>
</dbReference>
<dbReference type="SUPFAM" id="SSF56563">
    <property type="entry name" value="Major capsid protein gp5"/>
    <property type="match status" value="1"/>
</dbReference>
<dbReference type="InterPro" id="IPR045404">
    <property type="entry name" value="Gp13-like"/>
</dbReference>
<keyword evidence="2" id="KW-1185">Reference proteome</keyword>
<dbReference type="AlphaFoldDB" id="A0A419A6U4"/>
<dbReference type="EMBL" id="QZEW01000039">
    <property type="protein sequence ID" value="RJL15272.1"/>
    <property type="molecule type" value="Genomic_DNA"/>
</dbReference>
<evidence type="ECO:0008006" key="3">
    <source>
        <dbReference type="Google" id="ProtNLM"/>
    </source>
</evidence>
<accession>A0A419A6U4</accession>
<organism evidence="1 2">
    <name type="scientific">Paracoccus siganidrum</name>
    <dbReference type="NCBI Taxonomy" id="1276757"/>
    <lineage>
        <taxon>Bacteria</taxon>
        <taxon>Pseudomonadati</taxon>
        <taxon>Pseudomonadota</taxon>
        <taxon>Alphaproteobacteria</taxon>
        <taxon>Rhodobacterales</taxon>
        <taxon>Paracoccaceae</taxon>
        <taxon>Paracoccus</taxon>
    </lineage>
</organism>
<evidence type="ECO:0000313" key="1">
    <source>
        <dbReference type="EMBL" id="RJL15272.1"/>
    </source>
</evidence>
<sequence>MATTVLSDVIVPEVFRDYVIERTAELSAFWQSGIVAPVADLDLPSGGGTVNMPFWQDLTGDDQVLDTGTDLNVEKVTAQRDVAVLNARALVYGATDLAAALAGDDPMGAVGDLIADKWARRMQTAMIQTLNGAMGALAAEAPPVNTLNISALAGDAAVIDGESLIDAGGTLGDAERGLTALAVHSATERLLRKQGLIDYLPDDEGKPVIATYMGRRVIIDDGMPNAGGVFTTYLFGPGAIGYGEGNPKVPAETQRSALTNGGEEYLVSRRHFVLHPRGIAWTPDAGVPALDTPSNAELADADNWTRRYEAKNIRIVRFVHRIAAA</sequence>
<proteinExistence type="predicted"/>
<name>A0A419A6U4_9RHOB</name>
<dbReference type="RefSeq" id="WP_119898152.1">
    <property type="nucleotide sequence ID" value="NZ_QNRC01000004.1"/>
</dbReference>
<reference evidence="2" key="1">
    <citation type="submission" date="2018-09" db="EMBL/GenBank/DDBJ databases">
        <title>Paracoccus onubensis nov. sp. a moderate halophilic bacterium isolated from Gruta de las Maravillas (Aracena, Spain).</title>
        <authorList>
            <person name="Jurado V."/>
            <person name="Gutierrez-Patricio S."/>
            <person name="Gonzalez-Pimentel J.L."/>
            <person name="Miller A.Z."/>
            <person name="Laiz L."/>
            <person name="Saiz-Jimenez C."/>
        </authorList>
    </citation>
    <scope>NUCLEOTIDE SEQUENCE [LARGE SCALE GENOMIC DNA]</scope>
    <source>
        <strain evidence="2">DSM 26381</strain>
    </source>
</reference>